<dbReference type="PANTHER" id="PTHR34512:SF30">
    <property type="entry name" value="OUTER MEMBRANE PROTEIN ASSEMBLY FACTOR BAMB"/>
    <property type="match status" value="1"/>
</dbReference>
<accession>A0A5B9M7H3</accession>
<organism evidence="3 4">
    <name type="scientific">Stieleria maiorica</name>
    <dbReference type="NCBI Taxonomy" id="2795974"/>
    <lineage>
        <taxon>Bacteria</taxon>
        <taxon>Pseudomonadati</taxon>
        <taxon>Planctomycetota</taxon>
        <taxon>Planctomycetia</taxon>
        <taxon>Pirellulales</taxon>
        <taxon>Pirellulaceae</taxon>
        <taxon>Stieleria</taxon>
    </lineage>
</organism>
<dbReference type="EMBL" id="CP036264">
    <property type="protein sequence ID" value="QEF97111.1"/>
    <property type="molecule type" value="Genomic_DNA"/>
</dbReference>
<dbReference type="InterPro" id="IPR018391">
    <property type="entry name" value="PQQ_b-propeller_rpt"/>
</dbReference>
<name>A0A5B9M7H3_9BACT</name>
<protein>
    <submittedName>
        <fullName evidence="3">Outer membrane biogenesis protein BamB</fullName>
    </submittedName>
</protein>
<dbReference type="RefSeq" id="WP_147866835.1">
    <property type="nucleotide sequence ID" value="NZ_CP036264.1"/>
</dbReference>
<dbReference type="Pfam" id="PF13360">
    <property type="entry name" value="PQQ_2"/>
    <property type="match status" value="2"/>
</dbReference>
<gene>
    <name evidence="3" type="ORF">Mal15_11470</name>
</gene>
<dbReference type="SUPFAM" id="SSF50998">
    <property type="entry name" value="Quinoprotein alcohol dehydrogenase-like"/>
    <property type="match status" value="2"/>
</dbReference>
<feature type="signal peptide" evidence="1">
    <location>
        <begin position="1"/>
        <end position="25"/>
    </location>
</feature>
<proteinExistence type="predicted"/>
<evidence type="ECO:0000259" key="2">
    <source>
        <dbReference type="Pfam" id="PF13360"/>
    </source>
</evidence>
<dbReference type="PANTHER" id="PTHR34512">
    <property type="entry name" value="CELL SURFACE PROTEIN"/>
    <property type="match status" value="1"/>
</dbReference>
<keyword evidence="4" id="KW-1185">Reference proteome</keyword>
<dbReference type="InterPro" id="IPR015943">
    <property type="entry name" value="WD40/YVTN_repeat-like_dom_sf"/>
</dbReference>
<dbReference type="KEGG" id="smam:Mal15_11470"/>
<keyword evidence="1" id="KW-0732">Signal</keyword>
<feature type="chain" id="PRO_5022790520" evidence="1">
    <location>
        <begin position="26"/>
        <end position="457"/>
    </location>
</feature>
<evidence type="ECO:0000313" key="4">
    <source>
        <dbReference type="Proteomes" id="UP000321353"/>
    </source>
</evidence>
<dbReference type="SMART" id="SM00564">
    <property type="entry name" value="PQQ"/>
    <property type="match status" value="3"/>
</dbReference>
<dbReference type="Proteomes" id="UP000321353">
    <property type="component" value="Chromosome"/>
</dbReference>
<sequence precursor="true">MNGFRICLIALVITAVSLSTETASAENWPTYRHDVRRSGVTSESLAFPLRQSWVRRSPQAPQTAWTGPAKWDAYSGNSGLQSMRNFDPCFFVTAADDLVYFGSSVDDAVHALDASGGTERWVHFTNSAVRFPPTIDRGRAYFGSDDGFVYCCDRQTGELIWKRCASPANRMVTSNRKIISMWPVRTGVLVQDGKAIFGASLVPWNDSYLWKVDCSDGSVERDDCFQTVAEGVTLQGALLASHDRIYVPQGRAAPLSFDLGDGKNLGAIGEAGGVFCVLTEDEMLLAGPQHQKETDSQMRIADGRSRQRLATFSGTNRILVDGDHAWIPSGGTLRMLVRSSYVQAQIEAAKHYAIFSDDKITDTAIKQKAKVAYDAAQKQQDQAWKWQVDCPAPSGLIKTADAVIVGLDNEVRAFSAATGELRWKHDVEGVAHGLAVAAGRLFVSTGRGHIYAFESAE</sequence>
<feature type="domain" description="Pyrrolo-quinoline quinone repeat" evidence="2">
    <location>
        <begin position="408"/>
        <end position="455"/>
    </location>
</feature>
<dbReference type="AlphaFoldDB" id="A0A5B9M7H3"/>
<dbReference type="InterPro" id="IPR011047">
    <property type="entry name" value="Quinoprotein_ADH-like_sf"/>
</dbReference>
<dbReference type="InterPro" id="IPR002372">
    <property type="entry name" value="PQQ_rpt_dom"/>
</dbReference>
<evidence type="ECO:0000313" key="3">
    <source>
        <dbReference type="EMBL" id="QEF97111.1"/>
    </source>
</evidence>
<reference evidence="3 4" key="1">
    <citation type="submission" date="2019-02" db="EMBL/GenBank/DDBJ databases">
        <title>Planctomycetal bacteria perform biofilm scaping via a novel small molecule.</title>
        <authorList>
            <person name="Jeske O."/>
            <person name="Boedeker C."/>
            <person name="Wiegand S."/>
            <person name="Breitling P."/>
            <person name="Kallscheuer N."/>
            <person name="Jogler M."/>
            <person name="Rohde M."/>
            <person name="Petersen J."/>
            <person name="Medema M.H."/>
            <person name="Surup F."/>
            <person name="Jogler C."/>
        </authorList>
    </citation>
    <scope>NUCLEOTIDE SEQUENCE [LARGE SCALE GENOMIC DNA]</scope>
    <source>
        <strain evidence="3 4">Mal15</strain>
    </source>
</reference>
<dbReference type="Gene3D" id="2.130.10.10">
    <property type="entry name" value="YVTN repeat-like/Quinoprotein amine dehydrogenase"/>
    <property type="match status" value="2"/>
</dbReference>
<feature type="domain" description="Pyrrolo-quinoline quinone repeat" evidence="2">
    <location>
        <begin position="93"/>
        <end position="193"/>
    </location>
</feature>
<evidence type="ECO:0000256" key="1">
    <source>
        <dbReference type="SAM" id="SignalP"/>
    </source>
</evidence>